<reference evidence="11" key="1">
    <citation type="journal article" date="2019" name="Int. J. Syst. Evol. Microbiol.">
        <title>The Global Catalogue of Microorganisms (GCM) 10K type strain sequencing project: providing services to taxonomists for standard genome sequencing and annotation.</title>
        <authorList>
            <consortium name="The Broad Institute Genomics Platform"/>
            <consortium name="The Broad Institute Genome Sequencing Center for Infectious Disease"/>
            <person name="Wu L."/>
            <person name="Ma J."/>
        </authorList>
    </citation>
    <scope>NUCLEOTIDE SEQUENCE [LARGE SCALE GENOMIC DNA]</scope>
    <source>
        <strain evidence="11">CCM 8749</strain>
    </source>
</reference>
<evidence type="ECO:0000256" key="6">
    <source>
        <dbReference type="ARBA" id="ARBA00022777"/>
    </source>
</evidence>
<dbReference type="InterPro" id="IPR036890">
    <property type="entry name" value="HATPase_C_sf"/>
</dbReference>
<dbReference type="GO" id="GO:0005524">
    <property type="term" value="F:ATP binding"/>
    <property type="evidence" value="ECO:0007669"/>
    <property type="project" value="UniProtKB-KW"/>
</dbReference>
<evidence type="ECO:0000313" key="11">
    <source>
        <dbReference type="Proteomes" id="UP001596250"/>
    </source>
</evidence>
<evidence type="ECO:0000256" key="8">
    <source>
        <dbReference type="ARBA" id="ARBA00023012"/>
    </source>
</evidence>
<dbReference type="CDD" id="cd00082">
    <property type="entry name" value="HisKA"/>
    <property type="match status" value="1"/>
</dbReference>
<dbReference type="InterPro" id="IPR003594">
    <property type="entry name" value="HATPase_dom"/>
</dbReference>
<keyword evidence="6" id="KW-0418">Kinase</keyword>
<dbReference type="Pfam" id="PF02518">
    <property type="entry name" value="HATPase_c"/>
    <property type="match status" value="1"/>
</dbReference>
<keyword evidence="7 10" id="KW-0067">ATP-binding</keyword>
<dbReference type="InterPro" id="IPR004358">
    <property type="entry name" value="Sig_transdc_His_kin-like_C"/>
</dbReference>
<dbReference type="InterPro" id="IPR036097">
    <property type="entry name" value="HisK_dim/P_sf"/>
</dbReference>
<dbReference type="PROSITE" id="PS50109">
    <property type="entry name" value="HIS_KIN"/>
    <property type="match status" value="1"/>
</dbReference>
<keyword evidence="4" id="KW-0808">Transferase</keyword>
<dbReference type="PANTHER" id="PTHR43065:SF10">
    <property type="entry name" value="PEROXIDE STRESS-ACTIVATED HISTIDINE KINASE MAK3"/>
    <property type="match status" value="1"/>
</dbReference>
<dbReference type="SUPFAM" id="SSF47384">
    <property type="entry name" value="Homodimeric domain of signal transducing histidine kinase"/>
    <property type="match status" value="1"/>
</dbReference>
<dbReference type="Proteomes" id="UP001596250">
    <property type="component" value="Unassembled WGS sequence"/>
</dbReference>
<evidence type="ECO:0000256" key="3">
    <source>
        <dbReference type="ARBA" id="ARBA00022553"/>
    </source>
</evidence>
<accession>A0ABW1IR25</accession>
<dbReference type="InterPro" id="IPR003661">
    <property type="entry name" value="HisK_dim/P_dom"/>
</dbReference>
<evidence type="ECO:0000256" key="7">
    <source>
        <dbReference type="ARBA" id="ARBA00022840"/>
    </source>
</evidence>
<dbReference type="Gene3D" id="3.30.565.10">
    <property type="entry name" value="Histidine kinase-like ATPase, C-terminal domain"/>
    <property type="match status" value="1"/>
</dbReference>
<comment type="caution">
    <text evidence="10">The sequence shown here is derived from an EMBL/GenBank/DDBJ whole genome shotgun (WGS) entry which is preliminary data.</text>
</comment>
<comment type="catalytic activity">
    <reaction evidence="1">
        <text>ATP + protein L-histidine = ADP + protein N-phospho-L-histidine.</text>
        <dbReference type="EC" id="2.7.13.3"/>
    </reaction>
</comment>
<feature type="domain" description="Histidine kinase" evidence="9">
    <location>
        <begin position="158"/>
        <end position="362"/>
    </location>
</feature>
<dbReference type="CDD" id="cd00130">
    <property type="entry name" value="PAS"/>
    <property type="match status" value="1"/>
</dbReference>
<dbReference type="Pfam" id="PF00989">
    <property type="entry name" value="PAS"/>
    <property type="match status" value="1"/>
</dbReference>
<dbReference type="InterPro" id="IPR013767">
    <property type="entry name" value="PAS_fold"/>
</dbReference>
<keyword evidence="5" id="KW-0547">Nucleotide-binding</keyword>
<dbReference type="SUPFAM" id="SSF55874">
    <property type="entry name" value="ATPase domain of HSP90 chaperone/DNA topoisomerase II/histidine kinase"/>
    <property type="match status" value="1"/>
</dbReference>
<dbReference type="SUPFAM" id="SSF55785">
    <property type="entry name" value="PYP-like sensor domain (PAS domain)"/>
    <property type="match status" value="1"/>
</dbReference>
<evidence type="ECO:0000256" key="1">
    <source>
        <dbReference type="ARBA" id="ARBA00000085"/>
    </source>
</evidence>
<keyword evidence="8" id="KW-0902">Two-component regulatory system</keyword>
<dbReference type="Pfam" id="PF00512">
    <property type="entry name" value="HisKA"/>
    <property type="match status" value="1"/>
</dbReference>
<evidence type="ECO:0000313" key="10">
    <source>
        <dbReference type="EMBL" id="MFC5987537.1"/>
    </source>
</evidence>
<dbReference type="EMBL" id="JBHSQV010000165">
    <property type="protein sequence ID" value="MFC5987537.1"/>
    <property type="molecule type" value="Genomic_DNA"/>
</dbReference>
<keyword evidence="11" id="KW-1185">Reference proteome</keyword>
<dbReference type="SMART" id="SM00387">
    <property type="entry name" value="HATPase_c"/>
    <property type="match status" value="1"/>
</dbReference>
<evidence type="ECO:0000256" key="5">
    <source>
        <dbReference type="ARBA" id="ARBA00022741"/>
    </source>
</evidence>
<dbReference type="Gene3D" id="3.30.450.20">
    <property type="entry name" value="PAS domain"/>
    <property type="match status" value="1"/>
</dbReference>
<evidence type="ECO:0000259" key="9">
    <source>
        <dbReference type="PROSITE" id="PS50109"/>
    </source>
</evidence>
<dbReference type="InterPro" id="IPR005467">
    <property type="entry name" value="His_kinase_dom"/>
</dbReference>
<evidence type="ECO:0000256" key="4">
    <source>
        <dbReference type="ARBA" id="ARBA00022679"/>
    </source>
</evidence>
<dbReference type="EC" id="2.7.13.3" evidence="2"/>
<dbReference type="SMART" id="SM00091">
    <property type="entry name" value="PAS"/>
    <property type="match status" value="1"/>
</dbReference>
<dbReference type="RefSeq" id="WP_379894933.1">
    <property type="nucleotide sequence ID" value="NZ_CBCSCT010000038.1"/>
</dbReference>
<evidence type="ECO:0000256" key="2">
    <source>
        <dbReference type="ARBA" id="ARBA00012438"/>
    </source>
</evidence>
<proteinExistence type="predicted"/>
<dbReference type="Gene3D" id="1.10.287.130">
    <property type="match status" value="1"/>
</dbReference>
<keyword evidence="3" id="KW-0597">Phosphoprotein</keyword>
<sequence>MTDINIMQNIRTGLLQEYVDSMVASVFSILSIDTDAFMISDLEGKLMYASRSCERLLGCSSAELTRMNYSELFLQDEAAETRLIREKVYDFKSRLAVQHHQCIDVSVTIMPIYCRREQIGYYILLVDRTTVASIEKQRNLELSILSEKLSAAGQLAAGIAHEIRNPLTAIKGFLKLIHNENIHSDRYYQIIIGEMNRIEMIINELLMLAKPNTLRKEYLDITELLEQVVKLMEPHALLNTIEIQQHFDFKYPKLFCDGNQIKQVIVNLMKNAIEAMPEGGRLCIEGRNIDAGTIQVKVKDEGHGIPRDILEKVGDPFFTTKENGTGLGVLVSKQIIEKHKGTFYIHTDSKGTCIDIHLPTDFTKKY</sequence>
<protein>
    <recommendedName>
        <fullName evidence="2">histidine kinase</fullName>
        <ecNumber evidence="2">2.7.13.3</ecNumber>
    </recommendedName>
</protein>
<organism evidence="10 11">
    <name type="scientific">Marinicrinis lubricantis</name>
    <dbReference type="NCBI Taxonomy" id="2086470"/>
    <lineage>
        <taxon>Bacteria</taxon>
        <taxon>Bacillati</taxon>
        <taxon>Bacillota</taxon>
        <taxon>Bacilli</taxon>
        <taxon>Bacillales</taxon>
        <taxon>Paenibacillaceae</taxon>
    </lineage>
</organism>
<dbReference type="PRINTS" id="PR00344">
    <property type="entry name" value="BCTRLSENSOR"/>
</dbReference>
<dbReference type="PANTHER" id="PTHR43065">
    <property type="entry name" value="SENSOR HISTIDINE KINASE"/>
    <property type="match status" value="1"/>
</dbReference>
<dbReference type="NCBIfam" id="TIGR00229">
    <property type="entry name" value="sensory_box"/>
    <property type="match status" value="1"/>
</dbReference>
<dbReference type="InterPro" id="IPR000014">
    <property type="entry name" value="PAS"/>
</dbReference>
<name>A0ABW1IR25_9BACL</name>
<dbReference type="InterPro" id="IPR035965">
    <property type="entry name" value="PAS-like_dom_sf"/>
</dbReference>
<gene>
    <name evidence="10" type="ORF">ACFPXP_14110</name>
</gene>
<dbReference type="SMART" id="SM00388">
    <property type="entry name" value="HisKA"/>
    <property type="match status" value="1"/>
</dbReference>